<dbReference type="InterPro" id="IPR037069">
    <property type="entry name" value="AcylCoA_DH/ox_N_sf"/>
</dbReference>
<dbReference type="FunFam" id="1.20.140.10:FF:000001">
    <property type="entry name" value="Acyl-CoA dehydrogenase"/>
    <property type="match status" value="1"/>
</dbReference>
<evidence type="ECO:0000259" key="7">
    <source>
        <dbReference type="Pfam" id="PF00441"/>
    </source>
</evidence>
<evidence type="ECO:0000313" key="10">
    <source>
        <dbReference type="EMBL" id="SFZ91623.1"/>
    </source>
</evidence>
<dbReference type="InterPro" id="IPR006089">
    <property type="entry name" value="Acyl-CoA_DH_CS"/>
</dbReference>
<dbReference type="InterPro" id="IPR009075">
    <property type="entry name" value="AcylCo_DH/oxidase_C"/>
</dbReference>
<evidence type="ECO:0000256" key="4">
    <source>
        <dbReference type="ARBA" id="ARBA00022827"/>
    </source>
</evidence>
<protein>
    <submittedName>
        <fullName evidence="10">Acyl-CoA dehydrogenase</fullName>
    </submittedName>
</protein>
<evidence type="ECO:0000313" key="11">
    <source>
        <dbReference type="Proteomes" id="UP000182544"/>
    </source>
</evidence>
<dbReference type="Pfam" id="PF02771">
    <property type="entry name" value="Acyl-CoA_dh_N"/>
    <property type="match status" value="1"/>
</dbReference>
<sequence>MFNDPCIAYLNKTKNLQVYIVTFIIFNSKLIKRSSDMLKNVLLEREIYASEEHKMMQEMIRDFINNDVIDHIDEWEKNGMVSREIWERAGELGLLCMDMPEQYGGSGLDFSFSALFIEELAKEGITGLGFSLHSDIIAPYLLKYGTEAQKQKYLPIMAMGKMITSLGMTEPNCGSDLKAIKTNAVDKGDYYLVTGQKTFITNGYMSDMSIVAVKTNSGTEKEGVSLLIMESKSEGFEKGIPFKKIGMKAQDTCELFFDNVKVPKENLLGEEGLGFKIMMTELARERLSVAINAIGGAQGAIEKTIEYTSTRTAFNQPIAGFQNTQFKLAECATQLQIHQTFLDRCTLLLSNHQLTAENASMAKYSATEMHSKVVDECLQLFGGYGYMWDYPIARMYADNRVARIYAGTNEIMKLLIARGLFKELFQQMKK</sequence>
<dbReference type="EMBL" id="FPKV01000002">
    <property type="protein sequence ID" value="SFZ91623.1"/>
    <property type="molecule type" value="Genomic_DNA"/>
</dbReference>
<dbReference type="Pfam" id="PF02770">
    <property type="entry name" value="Acyl-CoA_dh_M"/>
    <property type="match status" value="1"/>
</dbReference>
<dbReference type="SUPFAM" id="SSF47203">
    <property type="entry name" value="Acyl-CoA dehydrogenase C-terminal domain-like"/>
    <property type="match status" value="1"/>
</dbReference>
<comment type="cofactor">
    <cofactor evidence="1 6">
        <name>FAD</name>
        <dbReference type="ChEBI" id="CHEBI:57692"/>
    </cofactor>
</comment>
<feature type="domain" description="Acyl-CoA dehydrogenase/oxidase C-terminal" evidence="7">
    <location>
        <begin position="274"/>
        <end position="420"/>
    </location>
</feature>
<dbReference type="GO" id="GO:0003995">
    <property type="term" value="F:acyl-CoA dehydrogenase activity"/>
    <property type="evidence" value="ECO:0007669"/>
    <property type="project" value="InterPro"/>
</dbReference>
<evidence type="ECO:0000256" key="6">
    <source>
        <dbReference type="RuleBase" id="RU362125"/>
    </source>
</evidence>
<dbReference type="InterPro" id="IPR013786">
    <property type="entry name" value="AcylCoA_DH/ox_N"/>
</dbReference>
<dbReference type="AlphaFoldDB" id="A0A1K2IGW2"/>
<dbReference type="PROSITE" id="PS00073">
    <property type="entry name" value="ACYL_COA_DH_2"/>
    <property type="match status" value="1"/>
</dbReference>
<evidence type="ECO:0000256" key="1">
    <source>
        <dbReference type="ARBA" id="ARBA00001974"/>
    </source>
</evidence>
<accession>A0A1K2IGW2</accession>
<keyword evidence="4 6" id="KW-0274">FAD</keyword>
<name>A0A1K2IGW2_9FLAO</name>
<evidence type="ECO:0000259" key="9">
    <source>
        <dbReference type="Pfam" id="PF02771"/>
    </source>
</evidence>
<dbReference type="PIRSF" id="PIRSF016578">
    <property type="entry name" value="HsaA"/>
    <property type="match status" value="1"/>
</dbReference>
<feature type="domain" description="Acyl-CoA oxidase/dehydrogenase middle" evidence="8">
    <location>
        <begin position="166"/>
        <end position="260"/>
    </location>
</feature>
<dbReference type="InterPro" id="IPR046373">
    <property type="entry name" value="Acyl-CoA_Oxase/DH_mid-dom_sf"/>
</dbReference>
<dbReference type="GO" id="GO:0050660">
    <property type="term" value="F:flavin adenine dinucleotide binding"/>
    <property type="evidence" value="ECO:0007669"/>
    <property type="project" value="InterPro"/>
</dbReference>
<dbReference type="STRING" id="369401.SAMN05428642_102171"/>
<dbReference type="PANTHER" id="PTHR43884:SF12">
    <property type="entry name" value="ISOVALERYL-COA DEHYDROGENASE, MITOCHONDRIAL-RELATED"/>
    <property type="match status" value="1"/>
</dbReference>
<organism evidence="10 11">
    <name type="scientific">Flaviramulus basaltis</name>
    <dbReference type="NCBI Taxonomy" id="369401"/>
    <lineage>
        <taxon>Bacteria</taxon>
        <taxon>Pseudomonadati</taxon>
        <taxon>Bacteroidota</taxon>
        <taxon>Flavobacteriia</taxon>
        <taxon>Flavobacteriales</taxon>
        <taxon>Flavobacteriaceae</taxon>
        <taxon>Flaviramulus</taxon>
    </lineage>
</organism>
<dbReference type="InterPro" id="IPR009100">
    <property type="entry name" value="AcylCoA_DH/oxidase_NM_dom_sf"/>
</dbReference>
<evidence type="ECO:0000256" key="5">
    <source>
        <dbReference type="ARBA" id="ARBA00023002"/>
    </source>
</evidence>
<dbReference type="Gene3D" id="1.10.540.10">
    <property type="entry name" value="Acyl-CoA dehydrogenase/oxidase, N-terminal domain"/>
    <property type="match status" value="1"/>
</dbReference>
<evidence type="ECO:0000259" key="8">
    <source>
        <dbReference type="Pfam" id="PF02770"/>
    </source>
</evidence>
<feature type="domain" description="Acyl-CoA dehydrogenase/oxidase N-terminal" evidence="9">
    <location>
        <begin position="50"/>
        <end position="160"/>
    </location>
</feature>
<reference evidence="10 11" key="1">
    <citation type="submission" date="2016-10" db="EMBL/GenBank/DDBJ databases">
        <authorList>
            <person name="de Groot N.N."/>
        </authorList>
    </citation>
    <scope>NUCLEOTIDE SEQUENCE [LARGE SCALE GENOMIC DNA]</scope>
    <source>
        <strain evidence="10 11">DSM 18180</strain>
    </source>
</reference>
<dbReference type="SUPFAM" id="SSF56645">
    <property type="entry name" value="Acyl-CoA dehydrogenase NM domain-like"/>
    <property type="match status" value="1"/>
</dbReference>
<dbReference type="Pfam" id="PF00441">
    <property type="entry name" value="Acyl-CoA_dh_1"/>
    <property type="match status" value="1"/>
</dbReference>
<dbReference type="FunFam" id="2.40.110.10:FF:000002">
    <property type="entry name" value="Acyl-CoA dehydrogenase fadE12"/>
    <property type="match status" value="1"/>
</dbReference>
<keyword evidence="5 6" id="KW-0560">Oxidoreductase</keyword>
<evidence type="ECO:0000256" key="3">
    <source>
        <dbReference type="ARBA" id="ARBA00022630"/>
    </source>
</evidence>
<comment type="similarity">
    <text evidence="2 6">Belongs to the acyl-CoA dehydrogenase family.</text>
</comment>
<keyword evidence="3 6" id="KW-0285">Flavoprotein</keyword>
<dbReference type="FunFam" id="1.10.540.10:FF:000026">
    <property type="entry name" value="Acyl-CoA dehydrogenase medium chain"/>
    <property type="match status" value="1"/>
</dbReference>
<dbReference type="Gene3D" id="1.20.140.10">
    <property type="entry name" value="Butyryl-CoA Dehydrogenase, subunit A, domain 3"/>
    <property type="match status" value="1"/>
</dbReference>
<dbReference type="PANTHER" id="PTHR43884">
    <property type="entry name" value="ACYL-COA DEHYDROGENASE"/>
    <property type="match status" value="1"/>
</dbReference>
<dbReference type="Gene3D" id="2.40.110.10">
    <property type="entry name" value="Butyryl-CoA Dehydrogenase, subunit A, domain 2"/>
    <property type="match status" value="1"/>
</dbReference>
<keyword evidence="11" id="KW-1185">Reference proteome</keyword>
<dbReference type="InterPro" id="IPR006091">
    <property type="entry name" value="Acyl-CoA_Oxase/DH_mid-dom"/>
</dbReference>
<dbReference type="InterPro" id="IPR036250">
    <property type="entry name" value="AcylCo_DH-like_C"/>
</dbReference>
<gene>
    <name evidence="10" type="ORF">SAMN05428642_102171</name>
</gene>
<dbReference type="Proteomes" id="UP000182544">
    <property type="component" value="Unassembled WGS sequence"/>
</dbReference>
<evidence type="ECO:0000256" key="2">
    <source>
        <dbReference type="ARBA" id="ARBA00009347"/>
    </source>
</evidence>
<proteinExistence type="inferred from homology"/>